<evidence type="ECO:0000313" key="2">
    <source>
        <dbReference type="Proteomes" id="UP000501879"/>
    </source>
</evidence>
<reference evidence="1 2" key="1">
    <citation type="journal article" date="2020" name="ISME J.">
        <title>New virus isolates from Italian hydrothermal environments underscore the biogeographic pattern in archaeal virus communities.</title>
        <authorList>
            <person name="Baquero D.P."/>
            <person name="Contursi P."/>
            <person name="Piochi M."/>
            <person name="Bartolucci S."/>
            <person name="Liu Y."/>
            <person name="Cvirkaite-Krupovic V."/>
            <person name="Prangishvili D."/>
            <person name="Krupovic M."/>
        </authorList>
    </citation>
    <scope>NUCLEOTIDE SEQUENCE [LARGE SCALE GENOMIC DNA]</scope>
    <source>
        <strain evidence="1">10</strain>
    </source>
</reference>
<dbReference type="Proteomes" id="UP000501879">
    <property type="component" value="Segment"/>
</dbReference>
<gene>
    <name evidence="1" type="ORF">PSV2_gp25</name>
</gene>
<organism evidence="1 2">
    <name type="scientific">Pyrobaculum spherical virus 2</name>
    <dbReference type="NCBI Taxonomy" id="2730632"/>
    <lineage>
        <taxon>Viruses</taxon>
        <taxon>Viruses incertae sedis</taxon>
        <taxon>Globuloviridae</taxon>
        <taxon>Alphaglobulovirus</taxon>
        <taxon>Alphaglobulovirus pozzuoliense</taxon>
    </lineage>
</organism>
<evidence type="ECO:0000313" key="1">
    <source>
        <dbReference type="EMBL" id="QJF12437.1"/>
    </source>
</evidence>
<proteinExistence type="predicted"/>
<protein>
    <submittedName>
        <fullName evidence="1">Uncharacterized protein</fullName>
    </submittedName>
</protein>
<name>A0A6M3VXU7_9VIRU</name>
<dbReference type="EMBL" id="MN876845">
    <property type="protein sequence ID" value="QJF12437.1"/>
    <property type="molecule type" value="Genomic_DNA"/>
</dbReference>
<sequence length="135" mass="15026">MAKNSKFQKSADGLEYYIGSVLRILFKNGSMDIILLQDGVYNFLGEWTYNGRKYLCAVEKRLPMLVISASPHSTETPVEASYYKMFVNKPVVIINEGPKIEGVLMSVYPQALYVQTSEGLAIIPVRGLIAVCSPQ</sequence>
<keyword evidence="2" id="KW-1185">Reference proteome</keyword>
<accession>A0A6M3VXU7</accession>